<dbReference type="Proteomes" id="UP000186817">
    <property type="component" value="Unassembled WGS sequence"/>
</dbReference>
<proteinExistence type="predicted"/>
<gene>
    <name evidence="2" type="ORF">AK812_SmicGene19966</name>
</gene>
<dbReference type="AlphaFoldDB" id="A0A1Q9DR72"/>
<comment type="caution">
    <text evidence="2">The sequence shown here is derived from an EMBL/GenBank/DDBJ whole genome shotgun (WGS) entry which is preliminary data.</text>
</comment>
<evidence type="ECO:0008006" key="4">
    <source>
        <dbReference type="Google" id="ProtNLM"/>
    </source>
</evidence>
<keyword evidence="1" id="KW-0732">Signal</keyword>
<dbReference type="EMBL" id="LSRX01000425">
    <property type="protein sequence ID" value="OLP97680.1"/>
    <property type="molecule type" value="Genomic_DNA"/>
</dbReference>
<reference evidence="2 3" key="1">
    <citation type="submission" date="2016-02" db="EMBL/GenBank/DDBJ databases">
        <title>Genome analysis of coral dinoflagellate symbionts highlights evolutionary adaptations to a symbiotic lifestyle.</title>
        <authorList>
            <person name="Aranda M."/>
            <person name="Li Y."/>
            <person name="Liew Y.J."/>
            <person name="Baumgarten S."/>
            <person name="Simakov O."/>
            <person name="Wilson M."/>
            <person name="Piel J."/>
            <person name="Ashoor H."/>
            <person name="Bougouffa S."/>
            <person name="Bajic V.B."/>
            <person name="Ryu T."/>
            <person name="Ravasi T."/>
            <person name="Bayer T."/>
            <person name="Micklem G."/>
            <person name="Kim H."/>
            <person name="Bhak J."/>
            <person name="Lajeunesse T.C."/>
            <person name="Voolstra C.R."/>
        </authorList>
    </citation>
    <scope>NUCLEOTIDE SEQUENCE [LARGE SCALE GENOMIC DNA]</scope>
    <source>
        <strain evidence="2 3">CCMP2467</strain>
    </source>
</reference>
<protein>
    <recommendedName>
        <fullName evidence="4">Reverse transcriptase domain-containing protein</fullName>
    </recommendedName>
</protein>
<feature type="signal peptide" evidence="1">
    <location>
        <begin position="1"/>
        <end position="16"/>
    </location>
</feature>
<evidence type="ECO:0000256" key="1">
    <source>
        <dbReference type="SAM" id="SignalP"/>
    </source>
</evidence>
<sequence length="887" mass="98033">MMLWLCFCGWYSAAGAVEQCISMEDATTATMAVVAGEIEEIEEKVAIRCKRWICIVLSDLAWGLWEILLDHVNRYELEGRHEADRDSYEWQDHRWLVRPDDWNSGTIPPTVLYSPEDLSRKLDDHDDGTPFVVQVDTEEQAVDCLNMLAGALDGQATVVLTDVSAKDELKSWATSAQRTRVFGKLGAQISGRMGWLFGFGESPPAMRSKAVPEREQYLGDTWKWQETWRGVIEGYLRVFDATAATNILNASGALKQNQLRFVSIVGKPPLGYQADRVQWLKWSAPESWQDYAARDEWHLEQFHPGRTVAEANQVPNSTLTGFVSVASRVGVVVRALQLLFRCASLCQGALVARRRVLASAWKLANCERRRLARAAASVKLQHKGAKAWKRDLTQENIEPHPGSGWGDFGQNGATCAVLCRGQSVDKGSAGDFGKNGATCAVPCRGQSVYKALGGVTLARMAPLALCFAVGSLLTKALRVTLARTAPPAQCFAVGSLLTKALRVTLARTAPPAQCFAVGSLLQKALGATLAGFLDQQLLTACAALASIRILGLVHLCLCAVNWQRVASQLGYKAWVIHGRRDWEVVEEALRLARQALLGPQRPSLRWEHLTAEDAPMDFWRDFAQVLRRWFDSGPTGKEPRDDGAVDVDGLRPISVECALWRLVASTFCRRESVRQWALSWAPREFYGALQGVDCEALAAMDLAKAFDNLSLQMLTHLGLPRQMGRALCVIWGQQQRWLRWSRWSTAGPERVCSSVLQGDALAPVAMLACLVSPTRAIAREHPEVQQTIFVDDRALTARRVPEYFHVLCTPKACWGWILHSPTQRMIRPMRSAYKSLAAVRQMGSVGYETGKLLQLLKLVAEAVAAAAAAAVSAVDLQCSASQESHYR</sequence>
<feature type="chain" id="PRO_5013158603" description="Reverse transcriptase domain-containing protein" evidence="1">
    <location>
        <begin position="17"/>
        <end position="887"/>
    </location>
</feature>
<keyword evidence="3" id="KW-1185">Reference proteome</keyword>
<accession>A0A1Q9DR72</accession>
<name>A0A1Q9DR72_SYMMI</name>
<evidence type="ECO:0000313" key="3">
    <source>
        <dbReference type="Proteomes" id="UP000186817"/>
    </source>
</evidence>
<evidence type="ECO:0000313" key="2">
    <source>
        <dbReference type="EMBL" id="OLP97680.1"/>
    </source>
</evidence>
<dbReference type="OrthoDB" id="448297at2759"/>
<organism evidence="2 3">
    <name type="scientific">Symbiodinium microadriaticum</name>
    <name type="common">Dinoflagellate</name>
    <name type="synonym">Zooxanthella microadriatica</name>
    <dbReference type="NCBI Taxonomy" id="2951"/>
    <lineage>
        <taxon>Eukaryota</taxon>
        <taxon>Sar</taxon>
        <taxon>Alveolata</taxon>
        <taxon>Dinophyceae</taxon>
        <taxon>Suessiales</taxon>
        <taxon>Symbiodiniaceae</taxon>
        <taxon>Symbiodinium</taxon>
    </lineage>
</organism>